<dbReference type="AlphaFoldDB" id="A0AAE3XCR8"/>
<evidence type="ECO:0000313" key="2">
    <source>
        <dbReference type="Proteomes" id="UP001185331"/>
    </source>
</evidence>
<organism evidence="1 2">
    <name type="scientific">Deinococcus soli</name>
    <name type="common">ex Cha et al. 2016</name>
    <dbReference type="NCBI Taxonomy" id="1309411"/>
    <lineage>
        <taxon>Bacteria</taxon>
        <taxon>Thermotogati</taxon>
        <taxon>Deinococcota</taxon>
        <taxon>Deinococci</taxon>
        <taxon>Deinococcales</taxon>
        <taxon>Deinococcaceae</taxon>
        <taxon>Deinococcus</taxon>
    </lineage>
</organism>
<accession>A0AAE3XCR8</accession>
<dbReference type="EMBL" id="JAVDQK010000005">
    <property type="protein sequence ID" value="MDR6218906.1"/>
    <property type="molecule type" value="Genomic_DNA"/>
</dbReference>
<name>A0AAE3XCR8_9DEIO</name>
<gene>
    <name evidence="1" type="ORF">J2Y00_002503</name>
</gene>
<sequence length="147" mass="15652">MSATHYLFHVLESTGDGRSAVEDVALRCGAGPSVLLGVHGLDSLDTDPLLEEAALGLSGQVFVALSADPDDPWQEVLVPAASFTRAELLEWVKVWLRAQGDPAPELRPAELSAFQDLRPVRLLCGTLTDEDLLVIAADLLDAPGVPE</sequence>
<comment type="caution">
    <text evidence="1">The sequence shown here is derived from an EMBL/GenBank/DDBJ whole genome shotgun (WGS) entry which is preliminary data.</text>
</comment>
<dbReference type="Proteomes" id="UP001185331">
    <property type="component" value="Unassembled WGS sequence"/>
</dbReference>
<evidence type="ECO:0000313" key="1">
    <source>
        <dbReference type="EMBL" id="MDR6218906.1"/>
    </source>
</evidence>
<dbReference type="RefSeq" id="WP_309853703.1">
    <property type="nucleotide sequence ID" value="NZ_JAVDQJ010000004.1"/>
</dbReference>
<protein>
    <submittedName>
        <fullName evidence="1">Uncharacterized protein</fullName>
    </submittedName>
</protein>
<reference evidence="1" key="1">
    <citation type="submission" date="2023-07" db="EMBL/GenBank/DDBJ databases">
        <title>Sorghum-associated microbial communities from plants grown in Nebraska, USA.</title>
        <authorList>
            <person name="Schachtman D."/>
        </authorList>
    </citation>
    <scope>NUCLEOTIDE SEQUENCE</scope>
    <source>
        <strain evidence="1">BE330</strain>
    </source>
</reference>
<proteinExistence type="predicted"/>